<dbReference type="RefSeq" id="WP_149518662.1">
    <property type="nucleotide sequence ID" value="NZ_VSJJ01000015.1"/>
</dbReference>
<proteinExistence type="predicted"/>
<name>A0A5B0D9H8_STRCR</name>
<evidence type="ECO:0000313" key="1">
    <source>
        <dbReference type="EMBL" id="KAA0963217.1"/>
    </source>
</evidence>
<dbReference type="EMBL" id="VSJJ01000015">
    <property type="protein sequence ID" value="KAA0963217.1"/>
    <property type="molecule type" value="Genomic_DNA"/>
</dbReference>
<reference evidence="1 2" key="1">
    <citation type="submission" date="2019-08" db="EMBL/GenBank/DDBJ databases">
        <title>Genome sequence and analysis of Streptococcus cristatus strain S22 isolated from throat swab of children scarlet fever in Hangzhou, China.</title>
        <authorList>
            <person name="Huang Y."/>
            <person name="Xie L."/>
        </authorList>
    </citation>
    <scope>NUCLEOTIDE SEQUENCE [LARGE SCALE GENOMIC DNA]</scope>
    <source>
        <strain evidence="1 2">S22</strain>
    </source>
</reference>
<evidence type="ECO:0000313" key="2">
    <source>
        <dbReference type="Proteomes" id="UP000323039"/>
    </source>
</evidence>
<gene>
    <name evidence="1" type="ORF">FXF62_10310</name>
</gene>
<sequence length="69" mass="7922">MKNILKRLFAKRNIKKRPVGNISLFVEVENISELKELTQECCEAIEHLNNCIDKLNEFEIKASTSSAND</sequence>
<dbReference type="Proteomes" id="UP000323039">
    <property type="component" value="Unassembled WGS sequence"/>
</dbReference>
<protein>
    <submittedName>
        <fullName evidence="1">Uncharacterized protein</fullName>
    </submittedName>
</protein>
<dbReference type="AlphaFoldDB" id="A0A5B0D9H8"/>
<comment type="caution">
    <text evidence="1">The sequence shown here is derived from an EMBL/GenBank/DDBJ whole genome shotgun (WGS) entry which is preliminary data.</text>
</comment>
<organism evidence="1 2">
    <name type="scientific">Streptococcus cristatus</name>
    <dbReference type="NCBI Taxonomy" id="45634"/>
    <lineage>
        <taxon>Bacteria</taxon>
        <taxon>Bacillati</taxon>
        <taxon>Bacillota</taxon>
        <taxon>Bacilli</taxon>
        <taxon>Lactobacillales</taxon>
        <taxon>Streptococcaceae</taxon>
        <taxon>Streptococcus</taxon>
    </lineage>
</organism>
<accession>A0A5B0D9H8</accession>